<protein>
    <submittedName>
        <fullName evidence="10">Sugar ABC transporter permease</fullName>
    </submittedName>
</protein>
<feature type="transmembrane region" description="Helical" evidence="7">
    <location>
        <begin position="161"/>
        <end position="182"/>
    </location>
</feature>
<sequence>MSTASEATDPTNPTDPTGPKKAAKDTKATTATKTGAAGNGGAPPVRKVQQGRRKPEFTARRGFLIAVFMAPAAIFVAVFTYYPMIAGSQMAFRHWNLSDLTDTSWVGLQNFHDVFADPAWGTVLGNTGIWVIGSIVPQLVIGFALALWLRRRFPFRGLYQALVFFPWAISGFLIGILFRWMFNSEFGVVNDLLQKAGLINEPVAWLADPDTAMFAVLVANVWYGVTFFTIMILAALQSIPEELYEASALDGAGKVRTLFQITIPYIRVTLALTVLLRIIWIFNFPDLIFGMTGGGPNNETHIVTTWMIKITQQGDYGRASALGLVIVAGLLLFAVFFLLATREKREVRS</sequence>
<evidence type="ECO:0000256" key="5">
    <source>
        <dbReference type="ARBA" id="ARBA00022989"/>
    </source>
</evidence>
<dbReference type="InterPro" id="IPR035906">
    <property type="entry name" value="MetI-like_sf"/>
</dbReference>
<evidence type="ECO:0000256" key="6">
    <source>
        <dbReference type="ARBA" id="ARBA00023136"/>
    </source>
</evidence>
<feature type="compositionally biased region" description="Low complexity" evidence="8">
    <location>
        <begin position="8"/>
        <end position="20"/>
    </location>
</feature>
<dbReference type="GO" id="GO:0055085">
    <property type="term" value="P:transmembrane transport"/>
    <property type="evidence" value="ECO:0007669"/>
    <property type="project" value="InterPro"/>
</dbReference>
<evidence type="ECO:0000313" key="10">
    <source>
        <dbReference type="EMBL" id="BCL25698.1"/>
    </source>
</evidence>
<evidence type="ECO:0000256" key="1">
    <source>
        <dbReference type="ARBA" id="ARBA00004651"/>
    </source>
</evidence>
<feature type="region of interest" description="Disordered" evidence="8">
    <location>
        <begin position="1"/>
        <end position="54"/>
    </location>
</feature>
<proteinExistence type="inferred from homology"/>
<evidence type="ECO:0000256" key="4">
    <source>
        <dbReference type="ARBA" id="ARBA00022692"/>
    </source>
</evidence>
<dbReference type="Gene3D" id="1.10.3720.10">
    <property type="entry name" value="MetI-like"/>
    <property type="match status" value="1"/>
</dbReference>
<dbReference type="CDD" id="cd06261">
    <property type="entry name" value="TM_PBP2"/>
    <property type="match status" value="1"/>
</dbReference>
<evidence type="ECO:0000256" key="2">
    <source>
        <dbReference type="ARBA" id="ARBA00022448"/>
    </source>
</evidence>
<keyword evidence="3" id="KW-1003">Cell membrane</keyword>
<comment type="similarity">
    <text evidence="7">Belongs to the binding-protein-dependent transport system permease family.</text>
</comment>
<dbReference type="EMBL" id="AP023440">
    <property type="protein sequence ID" value="BCL25698.1"/>
    <property type="molecule type" value="Genomic_DNA"/>
</dbReference>
<organism evidence="10 11">
    <name type="scientific">Streptomyces aurantiacus</name>
    <dbReference type="NCBI Taxonomy" id="47760"/>
    <lineage>
        <taxon>Bacteria</taxon>
        <taxon>Bacillati</taxon>
        <taxon>Actinomycetota</taxon>
        <taxon>Actinomycetes</taxon>
        <taxon>Kitasatosporales</taxon>
        <taxon>Streptomycetaceae</taxon>
        <taxon>Streptomyces</taxon>
        <taxon>Streptomyces aurantiacus group</taxon>
    </lineage>
</organism>
<dbReference type="GO" id="GO:0005886">
    <property type="term" value="C:plasma membrane"/>
    <property type="evidence" value="ECO:0007669"/>
    <property type="project" value="UniProtKB-SubCell"/>
</dbReference>
<dbReference type="AlphaFoldDB" id="A0A7G1NR20"/>
<comment type="subcellular location">
    <subcellularLocation>
        <location evidence="1 7">Cell membrane</location>
        <topology evidence="1 7">Multi-pass membrane protein</topology>
    </subcellularLocation>
</comment>
<feature type="transmembrane region" description="Helical" evidence="7">
    <location>
        <begin position="321"/>
        <end position="340"/>
    </location>
</feature>
<dbReference type="SUPFAM" id="SSF161098">
    <property type="entry name" value="MetI-like"/>
    <property type="match status" value="1"/>
</dbReference>
<reference evidence="10 11" key="1">
    <citation type="journal article" date="2014" name="Int. J. Syst. Evol. Microbiol.">
        <title>Complete genome sequence of Corynebacterium casei LMG S-19264T (=DSM 44701T), isolated from a smear-ripened cheese.</title>
        <authorList>
            <consortium name="US DOE Joint Genome Institute (JGI-PGF)"/>
            <person name="Walter F."/>
            <person name="Albersmeier A."/>
            <person name="Kalinowski J."/>
            <person name="Ruckert C."/>
        </authorList>
    </citation>
    <scope>NUCLEOTIDE SEQUENCE [LARGE SCALE GENOMIC DNA]</scope>
    <source>
        <strain evidence="10 11">JCM 4677</strain>
    </source>
</reference>
<evidence type="ECO:0000256" key="7">
    <source>
        <dbReference type="RuleBase" id="RU363032"/>
    </source>
</evidence>
<name>A0A7G1NR20_9ACTN</name>
<dbReference type="PANTHER" id="PTHR43005">
    <property type="entry name" value="BLR7065 PROTEIN"/>
    <property type="match status" value="1"/>
</dbReference>
<keyword evidence="11" id="KW-1185">Reference proteome</keyword>
<dbReference type="KEGG" id="sgm:GCM10017557_05570"/>
<feature type="domain" description="ABC transmembrane type-1" evidence="9">
    <location>
        <begin position="124"/>
        <end position="337"/>
    </location>
</feature>
<feature type="transmembrane region" description="Helical" evidence="7">
    <location>
        <begin position="128"/>
        <end position="149"/>
    </location>
</feature>
<keyword evidence="6 7" id="KW-0472">Membrane</keyword>
<dbReference type="InterPro" id="IPR000515">
    <property type="entry name" value="MetI-like"/>
</dbReference>
<accession>A0A7G1NR20</accession>
<keyword evidence="2 7" id="KW-0813">Transport</keyword>
<keyword evidence="4 7" id="KW-0812">Transmembrane</keyword>
<evidence type="ECO:0000259" key="9">
    <source>
        <dbReference type="PROSITE" id="PS50928"/>
    </source>
</evidence>
<dbReference type="Proteomes" id="UP000516444">
    <property type="component" value="Chromosome"/>
</dbReference>
<feature type="transmembrane region" description="Helical" evidence="7">
    <location>
        <begin position="62"/>
        <end position="82"/>
    </location>
</feature>
<evidence type="ECO:0000313" key="11">
    <source>
        <dbReference type="Proteomes" id="UP000516444"/>
    </source>
</evidence>
<feature type="transmembrane region" description="Helical" evidence="7">
    <location>
        <begin position="257"/>
        <end position="282"/>
    </location>
</feature>
<evidence type="ECO:0000256" key="8">
    <source>
        <dbReference type="SAM" id="MobiDB-lite"/>
    </source>
</evidence>
<evidence type="ECO:0000256" key="3">
    <source>
        <dbReference type="ARBA" id="ARBA00022475"/>
    </source>
</evidence>
<dbReference type="RefSeq" id="WP_079103313.1">
    <property type="nucleotide sequence ID" value="NZ_AP023440.1"/>
</dbReference>
<dbReference type="PANTHER" id="PTHR43005:SF1">
    <property type="entry name" value="SPERMIDINE_PUTRESCINE TRANSPORT SYSTEM PERMEASE PROTEIN"/>
    <property type="match status" value="1"/>
</dbReference>
<keyword evidence="5 7" id="KW-1133">Transmembrane helix</keyword>
<dbReference type="Pfam" id="PF00528">
    <property type="entry name" value="BPD_transp_1"/>
    <property type="match status" value="1"/>
</dbReference>
<gene>
    <name evidence="10" type="ORF">GCM10017557_05570</name>
</gene>
<feature type="transmembrane region" description="Helical" evidence="7">
    <location>
        <begin position="212"/>
        <end position="236"/>
    </location>
</feature>
<dbReference type="PROSITE" id="PS50928">
    <property type="entry name" value="ABC_TM1"/>
    <property type="match status" value="1"/>
</dbReference>